<accession>A0A6A6RVP4</accession>
<organism evidence="1 2">
    <name type="scientific">Massarina eburnea CBS 473.64</name>
    <dbReference type="NCBI Taxonomy" id="1395130"/>
    <lineage>
        <taxon>Eukaryota</taxon>
        <taxon>Fungi</taxon>
        <taxon>Dikarya</taxon>
        <taxon>Ascomycota</taxon>
        <taxon>Pezizomycotina</taxon>
        <taxon>Dothideomycetes</taxon>
        <taxon>Pleosporomycetidae</taxon>
        <taxon>Pleosporales</taxon>
        <taxon>Massarineae</taxon>
        <taxon>Massarinaceae</taxon>
        <taxon>Massarina</taxon>
    </lineage>
</organism>
<sequence length="163" mass="18447">MIWRTEAQLVYRWTSRLWLRHHLGRVAKGAYCWPSLSRPVVPPRRPYQPTRKSPSHLFLEIGLCAGLSMGLKLCLNAGPYTETEMTLALTEAKAPPRTPTRGEHRELIARSPSLLGRLPALGRAKKGRCGRPSQAGADRHACRLIGAQYGLMQEPVRWMLWEI</sequence>
<dbReference type="AlphaFoldDB" id="A0A6A6RVP4"/>
<reference evidence="1" key="1">
    <citation type="journal article" date="2020" name="Stud. Mycol.">
        <title>101 Dothideomycetes genomes: a test case for predicting lifestyles and emergence of pathogens.</title>
        <authorList>
            <person name="Haridas S."/>
            <person name="Albert R."/>
            <person name="Binder M."/>
            <person name="Bloem J."/>
            <person name="Labutti K."/>
            <person name="Salamov A."/>
            <person name="Andreopoulos B."/>
            <person name="Baker S."/>
            <person name="Barry K."/>
            <person name="Bills G."/>
            <person name="Bluhm B."/>
            <person name="Cannon C."/>
            <person name="Castanera R."/>
            <person name="Culley D."/>
            <person name="Daum C."/>
            <person name="Ezra D."/>
            <person name="Gonzalez J."/>
            <person name="Henrissat B."/>
            <person name="Kuo A."/>
            <person name="Liang C."/>
            <person name="Lipzen A."/>
            <person name="Lutzoni F."/>
            <person name="Magnuson J."/>
            <person name="Mondo S."/>
            <person name="Nolan M."/>
            <person name="Ohm R."/>
            <person name="Pangilinan J."/>
            <person name="Park H.-J."/>
            <person name="Ramirez L."/>
            <person name="Alfaro M."/>
            <person name="Sun H."/>
            <person name="Tritt A."/>
            <person name="Yoshinaga Y."/>
            <person name="Zwiers L.-H."/>
            <person name="Turgeon B."/>
            <person name="Goodwin S."/>
            <person name="Spatafora J."/>
            <person name="Crous P."/>
            <person name="Grigoriev I."/>
        </authorList>
    </citation>
    <scope>NUCLEOTIDE SEQUENCE</scope>
    <source>
        <strain evidence="1">CBS 473.64</strain>
    </source>
</reference>
<dbReference type="EMBL" id="MU006788">
    <property type="protein sequence ID" value="KAF2638791.1"/>
    <property type="molecule type" value="Genomic_DNA"/>
</dbReference>
<evidence type="ECO:0000313" key="2">
    <source>
        <dbReference type="Proteomes" id="UP000799753"/>
    </source>
</evidence>
<dbReference type="Proteomes" id="UP000799753">
    <property type="component" value="Unassembled WGS sequence"/>
</dbReference>
<name>A0A6A6RVP4_9PLEO</name>
<evidence type="ECO:0000313" key="1">
    <source>
        <dbReference type="EMBL" id="KAF2638791.1"/>
    </source>
</evidence>
<protein>
    <submittedName>
        <fullName evidence="1">Uncharacterized protein</fullName>
    </submittedName>
</protein>
<proteinExistence type="predicted"/>
<keyword evidence="2" id="KW-1185">Reference proteome</keyword>
<gene>
    <name evidence="1" type="ORF">P280DRAFT_62511</name>
</gene>